<dbReference type="SUPFAM" id="SSF52200">
    <property type="entry name" value="Toll/Interleukin receptor TIR domain"/>
    <property type="match status" value="1"/>
</dbReference>
<evidence type="ECO:0000256" key="1">
    <source>
        <dbReference type="SAM" id="Phobius"/>
    </source>
</evidence>
<keyword evidence="1" id="KW-0812">Transmembrane</keyword>
<feature type="transmembrane region" description="Helical" evidence="1">
    <location>
        <begin position="117"/>
        <end position="137"/>
    </location>
</feature>
<comment type="caution">
    <text evidence="2">The sequence shown here is derived from an EMBL/GenBank/DDBJ whole genome shotgun (WGS) entry which is preliminary data.</text>
</comment>
<dbReference type="EMBL" id="CAXAMN010026472">
    <property type="protein sequence ID" value="CAK9103205.1"/>
    <property type="molecule type" value="Genomic_DNA"/>
</dbReference>
<reference evidence="2 3" key="1">
    <citation type="submission" date="2024-02" db="EMBL/GenBank/DDBJ databases">
        <authorList>
            <person name="Chen Y."/>
            <person name="Shah S."/>
            <person name="Dougan E. K."/>
            <person name="Thang M."/>
            <person name="Chan C."/>
        </authorList>
    </citation>
    <scope>NUCLEOTIDE SEQUENCE [LARGE SCALE GENOMIC DNA]</scope>
</reference>
<accession>A0ABP0RSU1</accession>
<organism evidence="2 3">
    <name type="scientific">Durusdinium trenchii</name>
    <dbReference type="NCBI Taxonomy" id="1381693"/>
    <lineage>
        <taxon>Eukaryota</taxon>
        <taxon>Sar</taxon>
        <taxon>Alveolata</taxon>
        <taxon>Dinophyceae</taxon>
        <taxon>Suessiales</taxon>
        <taxon>Symbiodiniaceae</taxon>
        <taxon>Durusdinium</taxon>
    </lineage>
</organism>
<evidence type="ECO:0008006" key="4">
    <source>
        <dbReference type="Google" id="ProtNLM"/>
    </source>
</evidence>
<protein>
    <recommendedName>
        <fullName evidence="4">Transmembrane protein</fullName>
    </recommendedName>
</protein>
<name>A0ABP0RSU1_9DINO</name>
<keyword evidence="3" id="KW-1185">Reference proteome</keyword>
<evidence type="ECO:0000313" key="2">
    <source>
        <dbReference type="EMBL" id="CAK9103205.1"/>
    </source>
</evidence>
<dbReference type="Gene3D" id="3.40.50.10140">
    <property type="entry name" value="Toll/interleukin-1 receptor homology (TIR) domain"/>
    <property type="match status" value="1"/>
</dbReference>
<dbReference type="Proteomes" id="UP001642484">
    <property type="component" value="Unassembled WGS sequence"/>
</dbReference>
<feature type="transmembrane region" description="Helical" evidence="1">
    <location>
        <begin position="376"/>
        <end position="395"/>
    </location>
</feature>
<feature type="transmembrane region" description="Helical" evidence="1">
    <location>
        <begin position="84"/>
        <end position="105"/>
    </location>
</feature>
<gene>
    <name evidence="2" type="ORF">CCMP2556_LOCUS48480</name>
</gene>
<feature type="transmembrane region" description="Helical" evidence="1">
    <location>
        <begin position="475"/>
        <end position="494"/>
    </location>
</feature>
<feature type="transmembrane region" description="Helical" evidence="1">
    <location>
        <begin position="441"/>
        <end position="463"/>
    </location>
</feature>
<sequence length="502" mass="57524">MIRSEPVIEPEPSRLTSVTSLASVAKKDMVRAVPLDLCLQRWGIHFRTTPEDAAVDNFELSQPCEHIDAFLSHDWKTSRVSKTIALLLIFNSLPASLVALCASLLTSGMISMEWLPGGWMTASAATHAVFFFFLFFWQRLRRLLCFTPAMVFLDRLCIAQKDEHLKQEGIFNLAGILAKSRKLVILWSPRYFTRLWCAFELSTFLKDENRVKHIEFMPASMALLLWSASVVNMIGFSLWQWVTHRNHVGSLYRPAGWSLNGILINWLALTVSMFFVMTVPIYFGIQHMRNLLKLEEQMTSFSIKASECTCCALNHCNPATGERLLCDREVVFRTLKRWYEETGEGDHLDHFDSIVQKQLSSSVLQVVGSGAPSRRYVLAMVGTPSLAVWPQYVYLRHSEITWFATKWAIDFWKVPAVALWTFWVLVLSWRTGAALSRRCPMWMVVPVVDMMGCALIGVVWAPYEIVNERYRDTTVLTLSVLLFWSLVLAAYGLVYHQRKCRL</sequence>
<feature type="transmembrane region" description="Helical" evidence="1">
    <location>
        <begin position="222"/>
        <end position="242"/>
    </location>
</feature>
<keyword evidence="1" id="KW-1133">Transmembrane helix</keyword>
<dbReference type="InterPro" id="IPR035897">
    <property type="entry name" value="Toll_tir_struct_dom_sf"/>
</dbReference>
<feature type="transmembrane region" description="Helical" evidence="1">
    <location>
        <begin position="262"/>
        <end position="285"/>
    </location>
</feature>
<evidence type="ECO:0000313" key="3">
    <source>
        <dbReference type="Proteomes" id="UP001642484"/>
    </source>
</evidence>
<proteinExistence type="predicted"/>
<feature type="transmembrane region" description="Helical" evidence="1">
    <location>
        <begin position="407"/>
        <end position="429"/>
    </location>
</feature>
<keyword evidence="1" id="KW-0472">Membrane</keyword>